<sequence length="650" mass="74550">MAKLKSKSKSILRPTMVVLKGLQAAGKMAPFPYIKGVAALAFTVLEIVDAASTNRKVIDEFAERIGNTITTLKNVADRYLRAGDGDLSDLRGVCEDFQWCLQEIIYDLHEIQKTNTDKIKIMQYLMITDRDFDTGIVTETRAIVSSIRRDTKSGFGSIKSSLDRLHLATKDGYTTLKQRLYVALRNDLGPLISGHHGDLLTAIEDRRGIYKGVIRDIIMGDINLGYKTASFVENSATHSRVNFFEHHCTVNGDAKIARQMARIPLPYDPTPKVQQVLYSDLEKILYVRHKNVTQLFGVCRTAQFPALIFHDPGNSHNRTVHEHCASLDMFQFMTFGVQLSAYYHVKSVTSTLIPYNYRPTAVYVDSNGRILLDVFLEDPSAPQYHWTRLACELLGREPPVLIPKCMRSAPWDFDDLHYCSHVQYDLIGILPFTVVDFFLSIPNADTRSYQVMDYSISEEINSWFAQAVRIPREHRHIGLEHLGVDWYSALLFDVRFTLEIDQEHESENDVDLPKMYARYTREVQDSSPPPSPMDVDFGIIYLAVRPPRDMLTPGLEIASYKPEFLWSLTPSFRQTLSSEMVEKIFYMRIRETAVYGACILERRDYKFLRALHEACGFDRKRDEEDISRFFEFPRMTMISPSRMANLYGLL</sequence>
<evidence type="ECO:0000313" key="1">
    <source>
        <dbReference type="EMBL" id="PBK61705.1"/>
    </source>
</evidence>
<dbReference type="Proteomes" id="UP000218334">
    <property type="component" value="Unassembled WGS sequence"/>
</dbReference>
<protein>
    <submittedName>
        <fullName evidence="1">Uncharacterized protein</fullName>
    </submittedName>
</protein>
<proteinExistence type="predicted"/>
<reference evidence="2" key="1">
    <citation type="journal article" date="2017" name="Nat. Ecol. Evol.">
        <title>Genome expansion and lineage-specific genetic innovations in the forest pathogenic fungi Armillaria.</title>
        <authorList>
            <person name="Sipos G."/>
            <person name="Prasanna A.N."/>
            <person name="Walter M.C."/>
            <person name="O'Connor E."/>
            <person name="Balint B."/>
            <person name="Krizsan K."/>
            <person name="Kiss B."/>
            <person name="Hess J."/>
            <person name="Varga T."/>
            <person name="Slot J."/>
            <person name="Riley R."/>
            <person name="Boka B."/>
            <person name="Rigling D."/>
            <person name="Barry K."/>
            <person name="Lee J."/>
            <person name="Mihaltcheva S."/>
            <person name="LaButti K."/>
            <person name="Lipzen A."/>
            <person name="Waldron R."/>
            <person name="Moloney N.M."/>
            <person name="Sperisen C."/>
            <person name="Kredics L."/>
            <person name="Vagvoelgyi C."/>
            <person name="Patrignani A."/>
            <person name="Fitzpatrick D."/>
            <person name="Nagy I."/>
            <person name="Doyle S."/>
            <person name="Anderson J.B."/>
            <person name="Grigoriev I.V."/>
            <person name="Gueldener U."/>
            <person name="Muensterkoetter M."/>
            <person name="Nagy L.G."/>
        </authorList>
    </citation>
    <scope>NUCLEOTIDE SEQUENCE [LARGE SCALE GENOMIC DNA]</scope>
    <source>
        <strain evidence="2">28-4</strain>
    </source>
</reference>
<gene>
    <name evidence="1" type="ORF">ARMSODRAFT_981277</name>
</gene>
<name>A0A2H3ASG4_9AGAR</name>
<evidence type="ECO:0000313" key="2">
    <source>
        <dbReference type="Proteomes" id="UP000218334"/>
    </source>
</evidence>
<dbReference type="EMBL" id="KZ293473">
    <property type="protein sequence ID" value="PBK61705.1"/>
    <property type="molecule type" value="Genomic_DNA"/>
</dbReference>
<keyword evidence="2" id="KW-1185">Reference proteome</keyword>
<organism evidence="1 2">
    <name type="scientific">Armillaria solidipes</name>
    <dbReference type="NCBI Taxonomy" id="1076256"/>
    <lineage>
        <taxon>Eukaryota</taxon>
        <taxon>Fungi</taxon>
        <taxon>Dikarya</taxon>
        <taxon>Basidiomycota</taxon>
        <taxon>Agaricomycotina</taxon>
        <taxon>Agaricomycetes</taxon>
        <taxon>Agaricomycetidae</taxon>
        <taxon>Agaricales</taxon>
        <taxon>Marasmiineae</taxon>
        <taxon>Physalacriaceae</taxon>
        <taxon>Armillaria</taxon>
    </lineage>
</organism>
<dbReference type="CDD" id="cd21037">
    <property type="entry name" value="MLKL_NTD"/>
    <property type="match status" value="1"/>
</dbReference>
<dbReference type="AlphaFoldDB" id="A0A2H3ASG4"/>
<dbReference type="InterPro" id="IPR059179">
    <property type="entry name" value="MLKL-like_MCAfunc"/>
</dbReference>
<accession>A0A2H3ASG4</accession>